<reference evidence="3" key="1">
    <citation type="submission" date="2025-08" db="UniProtKB">
        <authorList>
            <consortium name="RefSeq"/>
        </authorList>
    </citation>
    <scope>IDENTIFICATION</scope>
</reference>
<dbReference type="GO" id="GO:0016462">
    <property type="term" value="F:pyrophosphatase activity"/>
    <property type="evidence" value="ECO:0007669"/>
    <property type="project" value="UniProtKB-ARBA"/>
</dbReference>
<dbReference type="SUPFAM" id="SSF55154">
    <property type="entry name" value="CYTH-like phosphatases"/>
    <property type="match status" value="1"/>
</dbReference>
<dbReference type="InterPro" id="IPR023577">
    <property type="entry name" value="CYTH_domain"/>
</dbReference>
<gene>
    <name evidence="3" type="primary">LOC105432705</name>
</gene>
<dbReference type="GeneID" id="105432705"/>
<dbReference type="Proteomes" id="UP000504615">
    <property type="component" value="Unplaced"/>
</dbReference>
<dbReference type="CDD" id="cd07890">
    <property type="entry name" value="CYTH-like_AC_IV-like"/>
    <property type="match status" value="1"/>
</dbReference>
<dbReference type="RefSeq" id="XP_011645938.1">
    <property type="nucleotide sequence ID" value="XM_011647636.1"/>
</dbReference>
<protein>
    <submittedName>
        <fullName evidence="3">Uncharacterized protein LOC105432705</fullName>
    </submittedName>
</protein>
<feature type="domain" description="CYTH" evidence="1">
    <location>
        <begin position="2"/>
        <end position="171"/>
    </location>
</feature>
<dbReference type="AlphaFoldDB" id="A0A6I9XJM3"/>
<dbReference type="InterPro" id="IPR008173">
    <property type="entry name" value="Adenylyl_cyclase_CyaB"/>
</dbReference>
<sequence>MPRNVEIKAAIRDVQRTISKATELSDTVQTKIEQYDIFFNVKDGRFKLRKFKDGTAELILYERSDTSGPKLSFYERIPLSSDITEPIANLFSRIMGMRGIVKKTRLLYNVGQTRVHIDEVDGLGNFIELEVVLQDDEDVKTGQKIANDLMQVLFIKEEDLIAKAYIDLLHPET</sequence>
<dbReference type="PROSITE" id="PS51707">
    <property type="entry name" value="CYTH"/>
    <property type="match status" value="1"/>
</dbReference>
<dbReference type="SMART" id="SM01118">
    <property type="entry name" value="CYTH"/>
    <property type="match status" value="1"/>
</dbReference>
<dbReference type="KEGG" id="pbar:105432705"/>
<evidence type="ECO:0000313" key="3">
    <source>
        <dbReference type="RefSeq" id="XP_011645938.1"/>
    </source>
</evidence>
<accession>A0A6I9XJM3</accession>
<organism evidence="2 3">
    <name type="scientific">Pogonomyrmex barbatus</name>
    <name type="common">red harvester ant</name>
    <dbReference type="NCBI Taxonomy" id="144034"/>
    <lineage>
        <taxon>Eukaryota</taxon>
        <taxon>Metazoa</taxon>
        <taxon>Ecdysozoa</taxon>
        <taxon>Arthropoda</taxon>
        <taxon>Hexapoda</taxon>
        <taxon>Insecta</taxon>
        <taxon>Pterygota</taxon>
        <taxon>Neoptera</taxon>
        <taxon>Endopterygota</taxon>
        <taxon>Hymenoptera</taxon>
        <taxon>Apocrita</taxon>
        <taxon>Aculeata</taxon>
        <taxon>Formicoidea</taxon>
        <taxon>Formicidae</taxon>
        <taxon>Myrmicinae</taxon>
        <taxon>Pogonomyrmex</taxon>
    </lineage>
</organism>
<dbReference type="InterPro" id="IPR033469">
    <property type="entry name" value="CYTH-like_dom_sf"/>
</dbReference>
<dbReference type="PANTHER" id="PTHR21028:SF2">
    <property type="entry name" value="CYTH DOMAIN-CONTAINING PROTEIN"/>
    <property type="match status" value="1"/>
</dbReference>
<dbReference type="Gene3D" id="2.40.320.10">
    <property type="entry name" value="Hypothetical Protein Pfu-838710-001"/>
    <property type="match status" value="1"/>
</dbReference>
<dbReference type="Pfam" id="PF01928">
    <property type="entry name" value="CYTH"/>
    <property type="match status" value="1"/>
</dbReference>
<proteinExistence type="predicted"/>
<keyword evidence="2" id="KW-1185">Reference proteome</keyword>
<evidence type="ECO:0000313" key="2">
    <source>
        <dbReference type="Proteomes" id="UP000504615"/>
    </source>
</evidence>
<evidence type="ECO:0000259" key="1">
    <source>
        <dbReference type="PROSITE" id="PS51707"/>
    </source>
</evidence>
<name>A0A6I9XJM3_9HYME</name>
<dbReference type="PANTHER" id="PTHR21028">
    <property type="entry name" value="SI:CH211-156B7.4"/>
    <property type="match status" value="1"/>
</dbReference>
<dbReference type="OrthoDB" id="6159137at2759"/>